<dbReference type="InterPro" id="IPR000195">
    <property type="entry name" value="Rab-GAP-TBC_dom"/>
</dbReference>
<proteinExistence type="predicted"/>
<feature type="compositionally biased region" description="Basic and acidic residues" evidence="2">
    <location>
        <begin position="804"/>
        <end position="822"/>
    </location>
</feature>
<feature type="compositionally biased region" description="Low complexity" evidence="2">
    <location>
        <begin position="382"/>
        <end position="391"/>
    </location>
</feature>
<dbReference type="GO" id="GO:0031267">
    <property type="term" value="F:small GTPase binding"/>
    <property type="evidence" value="ECO:0007669"/>
    <property type="project" value="TreeGrafter"/>
</dbReference>
<feature type="compositionally biased region" description="Basic and acidic residues" evidence="2">
    <location>
        <begin position="83"/>
        <end position="92"/>
    </location>
</feature>
<feature type="compositionally biased region" description="Low complexity" evidence="2">
    <location>
        <begin position="343"/>
        <end position="353"/>
    </location>
</feature>
<feature type="region of interest" description="Disordered" evidence="2">
    <location>
        <begin position="1"/>
        <end position="114"/>
    </location>
</feature>
<evidence type="ECO:0000313" key="7">
    <source>
        <dbReference type="Proteomes" id="UP000239560"/>
    </source>
</evidence>
<dbReference type="InterPro" id="IPR050302">
    <property type="entry name" value="Rab_GAP_TBC_domain"/>
</dbReference>
<dbReference type="Gene3D" id="1.10.8.270">
    <property type="entry name" value="putative rabgap domain of human tbc1 domain family member 14 like domains"/>
    <property type="match status" value="1"/>
</dbReference>
<evidence type="ECO:0000259" key="3">
    <source>
        <dbReference type="PROSITE" id="PS50086"/>
    </source>
</evidence>
<feature type="compositionally biased region" description="Low complexity" evidence="2">
    <location>
        <begin position="465"/>
        <end position="508"/>
    </location>
</feature>
<feature type="region of interest" description="Disordered" evidence="2">
    <location>
        <begin position="253"/>
        <end position="323"/>
    </location>
</feature>
<evidence type="ECO:0000313" key="5">
    <source>
        <dbReference type="EMBL" id="PRQ69913.1"/>
    </source>
</evidence>
<evidence type="ECO:0000313" key="4">
    <source>
        <dbReference type="EMBL" id="CTR11306.1"/>
    </source>
</evidence>
<dbReference type="PANTHER" id="PTHR47219:SF20">
    <property type="entry name" value="TBC1 DOMAIN FAMILY MEMBER 2B"/>
    <property type="match status" value="1"/>
</dbReference>
<evidence type="ECO:0000256" key="2">
    <source>
        <dbReference type="SAM" id="MobiDB-lite"/>
    </source>
</evidence>
<feature type="compositionally biased region" description="Basic and acidic residues" evidence="2">
    <location>
        <begin position="193"/>
        <end position="218"/>
    </location>
</feature>
<keyword evidence="1" id="KW-0175">Coiled coil</keyword>
<feature type="region of interest" description="Disordered" evidence="2">
    <location>
        <begin position="193"/>
        <end position="231"/>
    </location>
</feature>
<feature type="region of interest" description="Disordered" evidence="2">
    <location>
        <begin position="764"/>
        <end position="785"/>
    </location>
</feature>
<name>A0A0K3CVI0_RHOTO</name>
<dbReference type="Gene3D" id="1.10.472.80">
    <property type="entry name" value="Ypt/Rab-GAP domain of gyp1p, domain 3"/>
    <property type="match status" value="1"/>
</dbReference>
<feature type="region of interest" description="Disordered" evidence="2">
    <location>
        <begin position="804"/>
        <end position="839"/>
    </location>
</feature>
<dbReference type="PANTHER" id="PTHR47219">
    <property type="entry name" value="RAB GTPASE-ACTIVATING PROTEIN 1-LIKE"/>
    <property type="match status" value="1"/>
</dbReference>
<dbReference type="STRING" id="5286.A0A0K3CVI0"/>
<evidence type="ECO:0000313" key="6">
    <source>
        <dbReference type="Proteomes" id="UP000199069"/>
    </source>
</evidence>
<organism evidence="4 6">
    <name type="scientific">Rhodotorula toruloides</name>
    <name type="common">Yeast</name>
    <name type="synonym">Rhodosporidium toruloides</name>
    <dbReference type="NCBI Taxonomy" id="5286"/>
    <lineage>
        <taxon>Eukaryota</taxon>
        <taxon>Fungi</taxon>
        <taxon>Dikarya</taxon>
        <taxon>Basidiomycota</taxon>
        <taxon>Pucciniomycotina</taxon>
        <taxon>Microbotryomycetes</taxon>
        <taxon>Sporidiobolales</taxon>
        <taxon>Sporidiobolaceae</taxon>
        <taxon>Rhodotorula</taxon>
    </lineage>
</organism>
<dbReference type="SMART" id="SM00164">
    <property type="entry name" value="TBC"/>
    <property type="match status" value="1"/>
</dbReference>
<dbReference type="Pfam" id="PF00566">
    <property type="entry name" value="RabGAP-TBC"/>
    <property type="match status" value="1"/>
</dbReference>
<dbReference type="GO" id="GO:0005096">
    <property type="term" value="F:GTPase activator activity"/>
    <property type="evidence" value="ECO:0007669"/>
    <property type="project" value="TreeGrafter"/>
</dbReference>
<feature type="compositionally biased region" description="Low complexity" evidence="2">
    <location>
        <begin position="537"/>
        <end position="550"/>
    </location>
</feature>
<feature type="compositionally biased region" description="Polar residues" evidence="2">
    <location>
        <begin position="354"/>
        <end position="373"/>
    </location>
</feature>
<dbReference type="InterPro" id="IPR035969">
    <property type="entry name" value="Rab-GAP_TBC_sf"/>
</dbReference>
<protein>
    <submittedName>
        <fullName evidence="4 5">GTPase activating rab protein</fullName>
    </submittedName>
</protein>
<evidence type="ECO:0000256" key="1">
    <source>
        <dbReference type="SAM" id="Coils"/>
    </source>
</evidence>
<feature type="compositionally biased region" description="Low complexity" evidence="2">
    <location>
        <begin position="17"/>
        <end position="29"/>
    </location>
</feature>
<sequence>MIPSSHAHPLSPPVETASSSSPFFASPPSQKSDLFVPPTSQTDALFPASPNAEEDVGRRGSVATLMARSSSAQGIGLGLRDSSVSRRSEKSATRSRASSSPPQPETAASSPILDKLPRHLAFPSAPHRLPTAAFDALPLSHLVALVQALSQRLEEAQTVLREEREELKALEKLARDKGAGEGEIERVKVRARTEAKEAAAVTEGKEEGEWRIDLPHEGEGEEAEDAREGAALKTEVDLDLEDLTEAISSNAFDLGLGPTAADTSPDGDAPARSRASSMPPPFSPPEQADKSDTASIASTPVPSTPSDASATPQSASTFKPVRQRHASLSARFVGYIAGGSGSNGSTPSTPAPNATITPASPSSATFDPTSSAHSPAKKRSGRSGSIRSVSSTASNERKSYGDWLGWRGWGKSGGAAESIKEGQSDAEDEDEVADARDVAAGGQILDDASVASEPRQEVISVAEHPSGPDSLSSSPRPSLADRATLASTTTDSLPSSPPTSSRSTALSPGRRSSRSSIAPNSPTSTRKRSLAPPPSLQPASQQATAAAVLSTPLTTSTISAPSLASPSRGAGSSPSSPARSPSPRSLALPETDLSTRSADDEGEATIKARPVAQGGTSGPSFVPGVPLYSAPPGSAAKAAASDHGYVAAAKGPISRALGLGPGAPAGISRTNSSSTTSTEPNTTIFPRLPSLSLSRYSPFAQPALSTPATHVSLSASTSLGAAGSSHSSPLIAYTATLAPSNSRSGAQTMELDTISGEAAPPSLALLKPSASAGPGAEGDDGDGPMIDRYGFIYDVRTGMELLKESRRRKEGDKAVDKPSEKAKKLKKKGSKGVEAEAVPAVVTTPQTELEVHPQLDALREAIGLTPTTEEENAFSPPPSTPQTEVTPAPPSDAASRPAKLVRAPSSSAGDSRATSPNGTGPQSMRALLAQLRTITDAVEKTQQDAWDAFIRKRQKKLAKLKHAEAEDDGEKDAAHRRERPKSTVLLADQDMSSENGLAEQAWTSENLVGVAQMGTEKKGKKEDWNAFKQLVRKGIPIVYRPKIWGECSSANEAREPGVYQELLAQPTTDAEAQCLKQIDMDCHRTFPTCVFFAGNGPGVDKLRNVLVAYSRRNPKIGYCQGMNNLAATLLLTHPTEEDAFWVLVCIIENILPSDYYTSHLLVSRADQQVLGDLVERIMPKFAAHLDEHGVELSAITFGWFLSLFTDCLPIQTLLRVWDLFFIHGTIFLFRVALAILKLHEAELLARDSAASLYALLGHLPAGLWNADRLLKVACDDLASVVKDRDVSLLRNKHVLALEEELGLSATDDTPAS</sequence>
<dbReference type="Proteomes" id="UP000199069">
    <property type="component" value="Unassembled WGS sequence"/>
</dbReference>
<dbReference type="EMBL" id="LCTV02000017">
    <property type="protein sequence ID" value="PRQ69913.1"/>
    <property type="molecule type" value="Genomic_DNA"/>
</dbReference>
<reference evidence="4 6" key="1">
    <citation type="submission" date="2015-07" db="EMBL/GenBank/DDBJ databases">
        <authorList>
            <person name="Cajimat M.N.B."/>
            <person name="Milazzo M.L."/>
            <person name="Fulhorst C.F."/>
        </authorList>
    </citation>
    <scope>NUCLEOTIDE SEQUENCE [LARGE SCALE GENOMIC DNA]</scope>
    <source>
        <strain evidence="4">Single colony</strain>
    </source>
</reference>
<dbReference type="Proteomes" id="UP000239560">
    <property type="component" value="Unassembled WGS sequence"/>
</dbReference>
<feature type="coiled-coil region" evidence="1">
    <location>
        <begin position="146"/>
        <end position="173"/>
    </location>
</feature>
<feature type="compositionally biased region" description="Polar residues" evidence="2">
    <location>
        <begin position="904"/>
        <end position="922"/>
    </location>
</feature>
<dbReference type="EMBL" id="CWKI01000017">
    <property type="protein sequence ID" value="CTR11306.1"/>
    <property type="molecule type" value="Genomic_DNA"/>
</dbReference>
<feature type="region of interest" description="Disordered" evidence="2">
    <location>
        <begin position="960"/>
        <end position="984"/>
    </location>
</feature>
<feature type="region of interest" description="Disordered" evidence="2">
    <location>
        <begin position="335"/>
        <end position="618"/>
    </location>
</feature>
<dbReference type="FunFam" id="1.10.8.270:FF:000026">
    <property type="entry name" value="TBC (Tre-2/Bub2/Cdc16) domain family"/>
    <property type="match status" value="1"/>
</dbReference>
<dbReference type="OMA" id="ERIMPKF"/>
<dbReference type="PROSITE" id="PS50086">
    <property type="entry name" value="TBC_RABGAP"/>
    <property type="match status" value="1"/>
</dbReference>
<dbReference type="OrthoDB" id="294251at2759"/>
<feature type="compositionally biased region" description="Low complexity" evidence="2">
    <location>
        <begin position="559"/>
        <end position="589"/>
    </location>
</feature>
<feature type="compositionally biased region" description="Polar residues" evidence="2">
    <location>
        <begin position="514"/>
        <end position="524"/>
    </location>
</feature>
<reference evidence="5 7" key="2">
    <citation type="journal article" date="2018" name="Elife">
        <title>Functional genomics of lipid metabolism in the oleaginous yeast Rhodosporidium toruloides.</title>
        <authorList>
            <person name="Coradetti S.T."/>
            <person name="Pinel D."/>
            <person name="Geiselman G."/>
            <person name="Ito M."/>
            <person name="Mondo S."/>
            <person name="Reilly M.C."/>
            <person name="Cheng Y.F."/>
            <person name="Bauer S."/>
            <person name="Grigoriev I."/>
            <person name="Gladden J.M."/>
            <person name="Simmons B.A."/>
            <person name="Brem R."/>
            <person name="Arkin A.P."/>
            <person name="Skerker J.M."/>
        </authorList>
    </citation>
    <scope>NUCLEOTIDE SEQUENCE [LARGE SCALE GENOMIC DNA]</scope>
    <source>
        <strain evidence="5 7">NBRC 0880</strain>
    </source>
</reference>
<feature type="region of interest" description="Disordered" evidence="2">
    <location>
        <begin position="868"/>
        <end position="922"/>
    </location>
</feature>
<dbReference type="SUPFAM" id="SSF47923">
    <property type="entry name" value="Ypt/Rab-GAP domain of gyp1p"/>
    <property type="match status" value="2"/>
</dbReference>
<feature type="domain" description="Rab-GAP TBC" evidence="3">
    <location>
        <begin position="1034"/>
        <end position="1224"/>
    </location>
</feature>
<keyword evidence="6" id="KW-1185">Reference proteome</keyword>
<feature type="region of interest" description="Disordered" evidence="2">
    <location>
        <begin position="664"/>
        <end position="684"/>
    </location>
</feature>
<gene>
    <name evidence="4" type="primary">FGENESH: predicted gene_17.25</name>
    <name evidence="5" type="ORF">AAT19DRAFT_11566</name>
    <name evidence="4" type="ORF">BN2166_0071670</name>
</gene>
<accession>A0A0K3CVI0</accession>
<feature type="compositionally biased region" description="Polar residues" evidence="2">
    <location>
        <begin position="293"/>
        <end position="317"/>
    </location>
</feature>